<keyword evidence="2" id="KW-1185">Reference proteome</keyword>
<organism evidence="1 2">
    <name type="scientific">Papaver somniferum</name>
    <name type="common">Opium poppy</name>
    <dbReference type="NCBI Taxonomy" id="3469"/>
    <lineage>
        <taxon>Eukaryota</taxon>
        <taxon>Viridiplantae</taxon>
        <taxon>Streptophyta</taxon>
        <taxon>Embryophyta</taxon>
        <taxon>Tracheophyta</taxon>
        <taxon>Spermatophyta</taxon>
        <taxon>Magnoliopsida</taxon>
        <taxon>Ranunculales</taxon>
        <taxon>Papaveraceae</taxon>
        <taxon>Papaveroideae</taxon>
        <taxon>Papaver</taxon>
    </lineage>
</organism>
<reference evidence="1 2" key="1">
    <citation type="journal article" date="2018" name="Science">
        <title>The opium poppy genome and morphinan production.</title>
        <authorList>
            <person name="Guo L."/>
            <person name="Winzer T."/>
            <person name="Yang X."/>
            <person name="Li Y."/>
            <person name="Ning Z."/>
            <person name="He Z."/>
            <person name="Teodor R."/>
            <person name="Lu Y."/>
            <person name="Bowser T.A."/>
            <person name="Graham I.A."/>
            <person name="Ye K."/>
        </authorList>
    </citation>
    <scope>NUCLEOTIDE SEQUENCE [LARGE SCALE GENOMIC DNA]</scope>
    <source>
        <strain evidence="2">cv. HN1</strain>
        <tissue evidence="1">Leaves</tissue>
    </source>
</reference>
<name>A0A4Y7IZX8_PAPSO</name>
<dbReference type="Proteomes" id="UP000316621">
    <property type="component" value="Chromosome 3"/>
</dbReference>
<protein>
    <submittedName>
        <fullName evidence="1">Uncharacterized protein</fullName>
    </submittedName>
</protein>
<evidence type="ECO:0000313" key="1">
    <source>
        <dbReference type="EMBL" id="RZC53322.1"/>
    </source>
</evidence>
<accession>A0A4Y7IZX8</accession>
<evidence type="ECO:0000313" key="2">
    <source>
        <dbReference type="Proteomes" id="UP000316621"/>
    </source>
</evidence>
<gene>
    <name evidence="1" type="ORF">C5167_012168</name>
</gene>
<dbReference type="EMBL" id="CM010717">
    <property type="protein sequence ID" value="RZC53322.1"/>
    <property type="molecule type" value="Genomic_DNA"/>
</dbReference>
<sequence>MYPYILEAQVARRSEHREDDRKLMKELLAHDYRDLKDMDPEHFENHFVLIAPKLGRQSSAPGNGPVRN</sequence>
<dbReference type="Gramene" id="RZC53322">
    <property type="protein sequence ID" value="RZC53322"/>
    <property type="gene ID" value="C5167_012168"/>
</dbReference>
<proteinExistence type="predicted"/>
<dbReference type="AlphaFoldDB" id="A0A4Y7IZX8"/>